<dbReference type="AlphaFoldDB" id="A0A378NQA7"/>
<name>A0A378NQA7_9FIRM</name>
<keyword evidence="3" id="KW-0067">ATP-binding</keyword>
<dbReference type="SUPFAM" id="SSF52540">
    <property type="entry name" value="P-loop containing nucleoside triphosphate hydrolases"/>
    <property type="match status" value="1"/>
</dbReference>
<organism evidence="5 6">
    <name type="scientific">Megamonas hypermegale</name>
    <dbReference type="NCBI Taxonomy" id="158847"/>
    <lineage>
        <taxon>Bacteria</taxon>
        <taxon>Bacillati</taxon>
        <taxon>Bacillota</taxon>
        <taxon>Negativicutes</taxon>
        <taxon>Selenomonadales</taxon>
        <taxon>Selenomonadaceae</taxon>
        <taxon>Megamonas</taxon>
    </lineage>
</organism>
<evidence type="ECO:0000313" key="6">
    <source>
        <dbReference type="Proteomes" id="UP000255234"/>
    </source>
</evidence>
<reference evidence="5 6" key="1">
    <citation type="submission" date="2018-06" db="EMBL/GenBank/DDBJ databases">
        <authorList>
            <consortium name="Pathogen Informatics"/>
            <person name="Doyle S."/>
        </authorList>
    </citation>
    <scope>NUCLEOTIDE SEQUENCE [LARGE SCALE GENOMIC DNA]</scope>
    <source>
        <strain evidence="5 6">NCTC10571</strain>
    </source>
</reference>
<dbReference type="Proteomes" id="UP000255234">
    <property type="component" value="Unassembled WGS sequence"/>
</dbReference>
<evidence type="ECO:0000259" key="4">
    <source>
        <dbReference type="PROSITE" id="PS00662"/>
    </source>
</evidence>
<dbReference type="RefSeq" id="WP_115151151.1">
    <property type="nucleotide sequence ID" value="NZ_UGPP01000001.1"/>
</dbReference>
<dbReference type="CDD" id="cd01129">
    <property type="entry name" value="PulE-GspE-like"/>
    <property type="match status" value="1"/>
</dbReference>
<proteinExistence type="inferred from homology"/>
<dbReference type="PANTHER" id="PTHR30258:SF2">
    <property type="entry name" value="COMG OPERON PROTEIN 1"/>
    <property type="match status" value="1"/>
</dbReference>
<comment type="similarity">
    <text evidence="1">Belongs to the GSP E family.</text>
</comment>
<dbReference type="GO" id="GO:0005886">
    <property type="term" value="C:plasma membrane"/>
    <property type="evidence" value="ECO:0007669"/>
    <property type="project" value="TreeGrafter"/>
</dbReference>
<evidence type="ECO:0000256" key="2">
    <source>
        <dbReference type="ARBA" id="ARBA00022741"/>
    </source>
</evidence>
<dbReference type="Gene3D" id="3.30.450.90">
    <property type="match status" value="1"/>
</dbReference>
<feature type="domain" description="Bacterial type II secretion system protein E" evidence="4">
    <location>
        <begin position="234"/>
        <end position="248"/>
    </location>
</feature>
<dbReference type="GO" id="GO:0005524">
    <property type="term" value="F:ATP binding"/>
    <property type="evidence" value="ECO:0007669"/>
    <property type="project" value="UniProtKB-KW"/>
</dbReference>
<dbReference type="Pfam" id="PF00437">
    <property type="entry name" value="T2SSE"/>
    <property type="match status" value="1"/>
</dbReference>
<evidence type="ECO:0000256" key="3">
    <source>
        <dbReference type="ARBA" id="ARBA00022840"/>
    </source>
</evidence>
<dbReference type="PANTHER" id="PTHR30258">
    <property type="entry name" value="TYPE II SECRETION SYSTEM PROTEIN GSPE-RELATED"/>
    <property type="match status" value="1"/>
</dbReference>
<evidence type="ECO:0000313" key="5">
    <source>
        <dbReference type="EMBL" id="STY70584.1"/>
    </source>
</evidence>
<protein>
    <submittedName>
        <fullName evidence="5">Type II traffic warden ATPase</fullName>
    </submittedName>
</protein>
<accession>A0A378NQA7</accession>
<dbReference type="InterPro" id="IPR001482">
    <property type="entry name" value="T2SS/T4SS_dom"/>
</dbReference>
<gene>
    <name evidence="5" type="primary">epsE</name>
    <name evidence="5" type="ORF">NCTC10571_00723</name>
</gene>
<dbReference type="InterPro" id="IPR027417">
    <property type="entry name" value="P-loop_NTPase"/>
</dbReference>
<evidence type="ECO:0000256" key="1">
    <source>
        <dbReference type="ARBA" id="ARBA00006611"/>
    </source>
</evidence>
<dbReference type="EMBL" id="UGPP01000001">
    <property type="protein sequence ID" value="STY70584.1"/>
    <property type="molecule type" value="Genomic_DNA"/>
</dbReference>
<sequence length="433" mass="48853">MEIEKDLEQLSLKIMRNLQLQGKHNILQGYRNKSPVADFIDCLLENAYKLQASDIHLEPQEKYLQIRYRIDGKLILIYKASNKISNFLISYLKLISNLDIAEKRLPQDGKFIFSAQNIDIRISTIPVLFGEKVVLRLLGNKENLLNLNQMGFSKMNLKYFKDMISASSGLIVITGPVNSGKSTLLYASLNYLNRLDTNIITIEDPVELNLEGINQMQINQKAGMDFAVALRASLRQDPDIVMIGEIRDEVVAKQAITTALTGHLVLTTLHTKNALGVPARLIDLGVSPVMLSIALLGMTSQRLVRKICPKCKISYKPSENSLEALLLGKDFYLGMDLYKGKGCKYCNYTGFLGQIALQEILRPTEKMRYLISRDDVDVNLKREARLTDFKSLLDDGKMKVLQGITTAQEVWKTLNGVYQINEVPRNFTKSDSV</sequence>
<dbReference type="Gene3D" id="3.40.50.300">
    <property type="entry name" value="P-loop containing nucleotide triphosphate hydrolases"/>
    <property type="match status" value="1"/>
</dbReference>
<dbReference type="GO" id="GO:0016887">
    <property type="term" value="F:ATP hydrolysis activity"/>
    <property type="evidence" value="ECO:0007669"/>
    <property type="project" value="TreeGrafter"/>
</dbReference>
<keyword evidence="2" id="KW-0547">Nucleotide-binding</keyword>
<dbReference type="PROSITE" id="PS00662">
    <property type="entry name" value="T2SP_E"/>
    <property type="match status" value="1"/>
</dbReference>